<evidence type="ECO:0000313" key="2">
    <source>
        <dbReference type="Proteomes" id="UP000823629"/>
    </source>
</evidence>
<dbReference type="EMBL" id="JADING010000113">
    <property type="protein sequence ID" value="MBO8414602.1"/>
    <property type="molecule type" value="Genomic_DNA"/>
</dbReference>
<dbReference type="SUPFAM" id="SSF51197">
    <property type="entry name" value="Clavaminate synthase-like"/>
    <property type="match status" value="1"/>
</dbReference>
<sequence length="153" mass="17499">MVIGNINDFSERDFSYSKNLCKVFAFIKEHDLLSLPLGKTVIDGDEVYVNRQEYVGKKFEDAKIEGHDKYLDLQLVLKGVEGMGYVDKRKPGLVATPYDAVKDRTNYEGELDGIINLSDNFFALVYPNDLHKPCIKVNDEKIQKAVFKIKIDF</sequence>
<name>A0A9D9D916_9BACL</name>
<dbReference type="PANTHER" id="PTHR34986">
    <property type="entry name" value="EVOLVED BETA-GALACTOSIDASE SUBUNIT BETA"/>
    <property type="match status" value="1"/>
</dbReference>
<dbReference type="InterPro" id="IPR037012">
    <property type="entry name" value="NanQ/TabA/YiaL_sf"/>
</dbReference>
<reference evidence="1" key="1">
    <citation type="submission" date="2020-10" db="EMBL/GenBank/DDBJ databases">
        <authorList>
            <person name="Gilroy R."/>
        </authorList>
    </citation>
    <scope>NUCLEOTIDE SEQUENCE</scope>
    <source>
        <strain evidence="1">1748</strain>
    </source>
</reference>
<dbReference type="Gene3D" id="2.60.120.370">
    <property type="entry name" value="YhcH/YjgK/YiaL"/>
    <property type="match status" value="1"/>
</dbReference>
<organism evidence="1 2">
    <name type="scientific">Candidatus Scatoplasma merdavium</name>
    <dbReference type="NCBI Taxonomy" id="2840932"/>
    <lineage>
        <taxon>Bacteria</taxon>
        <taxon>Bacillati</taxon>
        <taxon>Bacillota</taxon>
        <taxon>Bacilli</taxon>
        <taxon>Bacillales</taxon>
        <taxon>Candidatus Scatoplasma</taxon>
    </lineage>
</organism>
<evidence type="ECO:0000313" key="1">
    <source>
        <dbReference type="EMBL" id="MBO8414602.1"/>
    </source>
</evidence>
<reference evidence="1" key="2">
    <citation type="journal article" date="2021" name="PeerJ">
        <title>Extensive microbial diversity within the chicken gut microbiome revealed by metagenomics and culture.</title>
        <authorList>
            <person name="Gilroy R."/>
            <person name="Ravi A."/>
            <person name="Getino M."/>
            <person name="Pursley I."/>
            <person name="Horton D.L."/>
            <person name="Alikhan N.F."/>
            <person name="Baker D."/>
            <person name="Gharbi K."/>
            <person name="Hall N."/>
            <person name="Watson M."/>
            <person name="Adriaenssens E.M."/>
            <person name="Foster-Nyarko E."/>
            <person name="Jarju S."/>
            <person name="Secka A."/>
            <person name="Antonio M."/>
            <person name="Oren A."/>
            <person name="Chaudhuri R.R."/>
            <person name="La Ragione R."/>
            <person name="Hildebrand F."/>
            <person name="Pallen M.J."/>
        </authorList>
    </citation>
    <scope>NUCLEOTIDE SEQUENCE</scope>
    <source>
        <strain evidence="1">1748</strain>
    </source>
</reference>
<dbReference type="AlphaFoldDB" id="A0A9D9D916"/>
<gene>
    <name evidence="1" type="ORF">IAC78_03950</name>
</gene>
<dbReference type="PANTHER" id="PTHR34986:SF1">
    <property type="entry name" value="PROTEIN YIAL"/>
    <property type="match status" value="1"/>
</dbReference>
<dbReference type="Pfam" id="PF04074">
    <property type="entry name" value="DUF386"/>
    <property type="match status" value="1"/>
</dbReference>
<dbReference type="NCBIfam" id="TIGR00022">
    <property type="entry name" value="YhcH/YjgK/YiaL family protein"/>
    <property type="match status" value="1"/>
</dbReference>
<comment type="caution">
    <text evidence="1">The sequence shown here is derived from an EMBL/GenBank/DDBJ whole genome shotgun (WGS) entry which is preliminary data.</text>
</comment>
<proteinExistence type="predicted"/>
<accession>A0A9D9D916</accession>
<dbReference type="Proteomes" id="UP000823629">
    <property type="component" value="Unassembled WGS sequence"/>
</dbReference>
<protein>
    <submittedName>
        <fullName evidence="1">YhcH/YjgK/YiaL family protein</fullName>
    </submittedName>
</protein>
<dbReference type="InterPro" id="IPR004375">
    <property type="entry name" value="NanQ/TabA/YiaL"/>
</dbReference>
<dbReference type="GO" id="GO:0005829">
    <property type="term" value="C:cytosol"/>
    <property type="evidence" value="ECO:0007669"/>
    <property type="project" value="TreeGrafter"/>
</dbReference>